<comment type="caution">
    <text evidence="1">The sequence shown here is derived from an EMBL/GenBank/DDBJ whole genome shotgun (WGS) entry which is preliminary data.</text>
</comment>
<proteinExistence type="predicted"/>
<dbReference type="EMBL" id="LATL02000353">
    <property type="protein sequence ID" value="KKD38254.1"/>
    <property type="molecule type" value="Genomic_DNA"/>
</dbReference>
<reference evidence="1 2" key="1">
    <citation type="submission" date="2015-06" db="EMBL/GenBank/DDBJ databases">
        <title>Draft genome assembly of filamentous brackish cyanobacterium Limnoraphis robusta strain CS-951.</title>
        <authorList>
            <person name="Willis A."/>
            <person name="Parks M."/>
            <person name="Burford M.A."/>
        </authorList>
    </citation>
    <scope>NUCLEOTIDE SEQUENCE [LARGE SCALE GENOMIC DNA]</scope>
    <source>
        <strain evidence="1 2">CS-951</strain>
    </source>
</reference>
<evidence type="ECO:0000313" key="2">
    <source>
        <dbReference type="Proteomes" id="UP000033607"/>
    </source>
</evidence>
<sequence>MSKKFYSLSIWQQILVCVRLCERIKMRNQDTFNEMVDSVIDEMDKVFKESSLNLKTLIIRKLKNLLFL</sequence>
<protein>
    <submittedName>
        <fullName evidence="1">Uncharacterized protein</fullName>
    </submittedName>
</protein>
<gene>
    <name evidence="1" type="ORF">WN50_09870</name>
</gene>
<evidence type="ECO:0000313" key="1">
    <source>
        <dbReference type="EMBL" id="KKD38254.1"/>
    </source>
</evidence>
<organism evidence="1 2">
    <name type="scientific">Limnoraphis robusta CS-951</name>
    <dbReference type="NCBI Taxonomy" id="1637645"/>
    <lineage>
        <taxon>Bacteria</taxon>
        <taxon>Bacillati</taxon>
        <taxon>Cyanobacteriota</taxon>
        <taxon>Cyanophyceae</taxon>
        <taxon>Oscillatoriophycideae</taxon>
        <taxon>Oscillatoriales</taxon>
        <taxon>Sirenicapillariaceae</taxon>
        <taxon>Limnoraphis</taxon>
    </lineage>
</organism>
<dbReference type="Proteomes" id="UP000033607">
    <property type="component" value="Unassembled WGS sequence"/>
</dbReference>
<accession>A0A0F5YH68</accession>
<name>A0A0F5YH68_9CYAN</name>
<dbReference type="AlphaFoldDB" id="A0A0F5YH68"/>